<dbReference type="SUPFAM" id="SSF53720">
    <property type="entry name" value="ALDH-like"/>
    <property type="match status" value="1"/>
</dbReference>
<keyword evidence="2" id="KW-1185">Reference proteome</keyword>
<dbReference type="EMBL" id="CP073767">
    <property type="protein sequence ID" value="UWZ57494.1"/>
    <property type="molecule type" value="Genomic_DNA"/>
</dbReference>
<dbReference type="KEGG" id="daur:Daura_15860"/>
<evidence type="ECO:0008006" key="3">
    <source>
        <dbReference type="Google" id="ProtNLM"/>
    </source>
</evidence>
<organism evidence="1 2">
    <name type="scientific">Dactylosporangium aurantiacum</name>
    <dbReference type="NCBI Taxonomy" id="35754"/>
    <lineage>
        <taxon>Bacteria</taxon>
        <taxon>Bacillati</taxon>
        <taxon>Actinomycetota</taxon>
        <taxon>Actinomycetes</taxon>
        <taxon>Micromonosporales</taxon>
        <taxon>Micromonosporaceae</taxon>
        <taxon>Dactylosporangium</taxon>
    </lineage>
</organism>
<dbReference type="RefSeq" id="WP_033359289.1">
    <property type="nucleotide sequence ID" value="NZ_CP073767.1"/>
</dbReference>
<dbReference type="InterPro" id="IPR016161">
    <property type="entry name" value="Ald_DH/histidinol_DH"/>
</dbReference>
<reference evidence="1" key="1">
    <citation type="submission" date="2021-04" db="EMBL/GenBank/DDBJ databases">
        <title>Dactylosporangium aurantiacum NRRL B-8018 full assembly.</title>
        <authorList>
            <person name="Hartkoorn R.C."/>
            <person name="Beaudoing E."/>
            <person name="Hot D."/>
        </authorList>
    </citation>
    <scope>NUCLEOTIDE SEQUENCE</scope>
    <source>
        <strain evidence="1">NRRL B-8018</strain>
    </source>
</reference>
<sequence length="391" mass="41657">MGAVIPLFRRGEWYTSLDTEPVADLDGTELSLAPEIMLRDDARWWGRVRDTAPAPAPHARREILRTALDLFQHADLDVGGLGRQSPADFAAAMDVVAGLPPELTTRWCELLRGALDTTEPHGTPGTLTLVYLPGNTFTCLDSVCQRIAGGGAVWIRPSRRDPVSAARFVAALLAAGWPAARLGFYPTRTDLFRTLVAVTDEQVVYGGSAMARLAGRQPALTMHGPGRGLAVVPAGTDPDEVAVWLAGLVAADSGRFCRNVRTIACLGDPAGIARACAAVLDGITVPPVDRRWPVAAVPEATALAAAEAVAAGLGPHDVRVTGREPVVRAAGRHWLAPTLLHVRWRPDHPLLGRELPFAFAAVVGVDAERLAALRAESLFIYEYLGKDVVAP</sequence>
<dbReference type="AlphaFoldDB" id="A0A9Q9IJV8"/>
<evidence type="ECO:0000313" key="1">
    <source>
        <dbReference type="EMBL" id="UWZ57494.1"/>
    </source>
</evidence>
<protein>
    <recommendedName>
        <fullName evidence="3">Aldehyde dehydrogenase domain-containing protein</fullName>
    </recommendedName>
</protein>
<dbReference type="OrthoDB" id="4015215at2"/>
<name>A0A9Q9IJV8_9ACTN</name>
<dbReference type="GO" id="GO:0016491">
    <property type="term" value="F:oxidoreductase activity"/>
    <property type="evidence" value="ECO:0007669"/>
    <property type="project" value="InterPro"/>
</dbReference>
<evidence type="ECO:0000313" key="2">
    <source>
        <dbReference type="Proteomes" id="UP001058003"/>
    </source>
</evidence>
<gene>
    <name evidence="1" type="ORF">Daura_15860</name>
</gene>
<dbReference type="Proteomes" id="UP001058003">
    <property type="component" value="Chromosome"/>
</dbReference>
<proteinExistence type="predicted"/>
<accession>A0A9Q9IJV8</accession>